<feature type="domain" description="Gram-positive pilin backbone subunit 2 Cna-B-like" evidence="9">
    <location>
        <begin position="236"/>
        <end position="371"/>
    </location>
</feature>
<feature type="region of interest" description="Disordered" evidence="5">
    <location>
        <begin position="365"/>
        <end position="388"/>
    </location>
</feature>
<keyword evidence="1" id="KW-0134">Cell wall</keyword>
<evidence type="ECO:0000313" key="11">
    <source>
        <dbReference type="EMBL" id="TCD53696.1"/>
    </source>
</evidence>
<dbReference type="Pfam" id="PF16569">
    <property type="entry name" value="GramPos_pilinBB"/>
    <property type="match status" value="1"/>
</dbReference>
<dbReference type="Pfam" id="PF00746">
    <property type="entry name" value="Gram_pos_anchor"/>
    <property type="match status" value="1"/>
</dbReference>
<dbReference type="AlphaFoldDB" id="A0A4R0QYU8"/>
<organism evidence="11 12">
    <name type="scientific">Alloscardovia theropitheci</name>
    <dbReference type="NCBI Taxonomy" id="2496842"/>
    <lineage>
        <taxon>Bacteria</taxon>
        <taxon>Bacillati</taxon>
        <taxon>Actinomycetota</taxon>
        <taxon>Actinomycetes</taxon>
        <taxon>Bifidobacteriales</taxon>
        <taxon>Bifidobacteriaceae</taxon>
        <taxon>Alloscardovia</taxon>
    </lineage>
</organism>
<dbReference type="Pfam" id="PF16555">
    <property type="entry name" value="GramPos_pilinD1"/>
    <property type="match status" value="1"/>
</dbReference>
<evidence type="ECO:0000256" key="5">
    <source>
        <dbReference type="SAM" id="MobiDB-lite"/>
    </source>
</evidence>
<comment type="caution">
    <text evidence="11">The sequence shown here is derived from an EMBL/GenBank/DDBJ whole genome shotgun (WGS) entry which is preliminary data.</text>
</comment>
<feature type="domain" description="Gram-positive pilin subunit D1 N-terminal" evidence="8">
    <location>
        <begin position="57"/>
        <end position="208"/>
    </location>
</feature>
<feature type="transmembrane region" description="Helical" evidence="6">
    <location>
        <begin position="685"/>
        <end position="709"/>
    </location>
</feature>
<dbReference type="Gene3D" id="2.60.40.10">
    <property type="entry name" value="Immunoglobulins"/>
    <property type="match status" value="2"/>
</dbReference>
<dbReference type="GO" id="GO:0005975">
    <property type="term" value="P:carbohydrate metabolic process"/>
    <property type="evidence" value="ECO:0007669"/>
    <property type="project" value="UniProtKB-ARBA"/>
</dbReference>
<keyword evidence="6" id="KW-0812">Transmembrane</keyword>
<dbReference type="NCBIfam" id="TIGR01167">
    <property type="entry name" value="LPXTG_anchor"/>
    <property type="match status" value="1"/>
</dbReference>
<dbReference type="Gene3D" id="2.60.40.1140">
    <property type="entry name" value="Collagen-binding surface protein Cna, B-type domain"/>
    <property type="match status" value="1"/>
</dbReference>
<dbReference type="InterPro" id="IPR013783">
    <property type="entry name" value="Ig-like_fold"/>
</dbReference>
<feature type="domain" description="Gram-positive pilin backbone subunit 3 Cna-B-like" evidence="10">
    <location>
        <begin position="429"/>
        <end position="534"/>
    </location>
</feature>
<feature type="domain" description="Gram-positive cocci surface proteins LPxTG" evidence="7">
    <location>
        <begin position="678"/>
        <end position="712"/>
    </location>
</feature>
<keyword evidence="4" id="KW-0572">Peptidoglycan-anchor</keyword>
<evidence type="ECO:0000313" key="12">
    <source>
        <dbReference type="Proteomes" id="UP000291289"/>
    </source>
</evidence>
<keyword evidence="2" id="KW-0964">Secreted</keyword>
<dbReference type="InterPro" id="IPR019931">
    <property type="entry name" value="LPXTG_anchor"/>
</dbReference>
<evidence type="ECO:0000256" key="3">
    <source>
        <dbReference type="ARBA" id="ARBA00022729"/>
    </source>
</evidence>
<dbReference type="OrthoDB" id="134475at2"/>
<dbReference type="Gene3D" id="1.20.58.90">
    <property type="match status" value="1"/>
</dbReference>
<dbReference type="InterPro" id="IPR032334">
    <property type="entry name" value="GramPos_pilinBB"/>
</dbReference>
<dbReference type="InterPro" id="IPR026466">
    <property type="entry name" value="Fim_isopep_form_D2_dom"/>
</dbReference>
<keyword evidence="6" id="KW-0472">Membrane</keyword>
<dbReference type="InterPro" id="IPR032364">
    <property type="entry name" value="GramPos_pilinD1_N"/>
</dbReference>
<proteinExistence type="predicted"/>
<evidence type="ECO:0000256" key="2">
    <source>
        <dbReference type="ARBA" id="ARBA00022525"/>
    </source>
</evidence>
<name>A0A4R0QYU8_9BIFI</name>
<keyword evidence="3" id="KW-0732">Signal</keyword>
<keyword evidence="12" id="KW-1185">Reference proteome</keyword>
<evidence type="ECO:0000259" key="7">
    <source>
        <dbReference type="Pfam" id="PF00746"/>
    </source>
</evidence>
<gene>
    <name evidence="11" type="ORF">EJ419_06910</name>
</gene>
<feature type="compositionally biased region" description="Polar residues" evidence="5">
    <location>
        <begin position="365"/>
        <end position="383"/>
    </location>
</feature>
<dbReference type="NCBIfam" id="TIGR04226">
    <property type="entry name" value="RrgB_K2N_iso_D2"/>
    <property type="match status" value="1"/>
</dbReference>
<keyword evidence="6" id="KW-1133">Transmembrane helix</keyword>
<dbReference type="Proteomes" id="UP000291289">
    <property type="component" value="Unassembled WGS sequence"/>
</dbReference>
<dbReference type="InterPro" id="IPR032332">
    <property type="entry name" value="GramPos_pilinD3"/>
</dbReference>
<evidence type="ECO:0000256" key="1">
    <source>
        <dbReference type="ARBA" id="ARBA00022512"/>
    </source>
</evidence>
<sequence length="718" mass="77337">MSRTNIGINYTHIAKKRGKMMRVKYKALAILVALFMMIGACASAIISMPAAHAAGEKTNTVTIHKLMMTDSELTAWNSNGPTGYDGSQDFNAFQNLVTGQTLKQVPGVYFAAQKDGAWIKADGTVTTDVKEALGGLTTADGLSLDVSQLPQTSPTKYTFVEVKELSEYRGADGQTLSRQKATPVEITLPFIKADGSVLEDVHVYPKNTEAGKPDHTKDLDRDKTDIDEHGMSVYKGQNVPYVLNTTVPAGSTLNKADWNDIMSAGLSMNHDVTISAVTADGADLGLTAADYAITYGDNGFVLSLNASGLTKLAQVTAPTDANFKVLGADPAIQGQNKEVRFTLRYSANVTEQAIINDALNNQSTFHYGNNPGYTTEPGDNNPPTTKPKNKQIEVEKSFTNGPLSSSAKTTWPTGLSIHFTLQVYDPASAGANGADAGNGWTDVAGKELTLDATHTTGSFTGLDNDKNYRVVETVVDGWVPNYQLEDGKVVIVNKKNVNPKPVGPKDFTVRTFGKKFVKTSEDENTRLADARFVVKNAEGKFLALVDDATNQANRAAYEAARTAYQEEIAKYNNDNSSTTQANIDTKYQAAKAAYEAMNEQYRWVDSENDAFQFASDQHGRFEVVGLAAGTYTLHETKVPDGYASISDLTFVTNASSYAAGDIKYNLEDLTQTASRIINKKVTIPLTGGTGTIIFTILGVGLMAGAAYVAKKNNSSRSE</sequence>
<dbReference type="Gene3D" id="2.60.40.740">
    <property type="match status" value="1"/>
</dbReference>
<dbReference type="Pfam" id="PF16570">
    <property type="entry name" value="GramPos_pilinD3"/>
    <property type="match status" value="1"/>
</dbReference>
<evidence type="ECO:0000256" key="4">
    <source>
        <dbReference type="ARBA" id="ARBA00023088"/>
    </source>
</evidence>
<evidence type="ECO:0000259" key="9">
    <source>
        <dbReference type="Pfam" id="PF16569"/>
    </source>
</evidence>
<accession>A0A4R0QYU8</accession>
<evidence type="ECO:0000259" key="8">
    <source>
        <dbReference type="Pfam" id="PF16555"/>
    </source>
</evidence>
<protein>
    <submittedName>
        <fullName evidence="11">Isopeptide-forming domain-containing fimbrial protein</fullName>
    </submittedName>
</protein>
<evidence type="ECO:0000256" key="6">
    <source>
        <dbReference type="SAM" id="Phobius"/>
    </source>
</evidence>
<dbReference type="EMBL" id="RXLP01000026">
    <property type="protein sequence ID" value="TCD53696.1"/>
    <property type="molecule type" value="Genomic_DNA"/>
</dbReference>
<reference evidence="11 12" key="1">
    <citation type="submission" date="2018-12" db="EMBL/GenBank/DDBJ databases">
        <title>Alloscrdovia theropitheci sp. nov: a novel taxon from the feces of the bleeding-herat monkey (Theropithecus geleda).</title>
        <authorList>
            <person name="Modesto M."/>
        </authorList>
    </citation>
    <scope>NUCLEOTIDE SEQUENCE [LARGE SCALE GENOMIC DNA]</scope>
    <source>
        <strain evidence="11 12">GLDI4/2</strain>
    </source>
</reference>
<evidence type="ECO:0000259" key="10">
    <source>
        <dbReference type="Pfam" id="PF16570"/>
    </source>
</evidence>